<evidence type="ECO:0000313" key="2">
    <source>
        <dbReference type="EMBL" id="MEF7614638.1"/>
    </source>
</evidence>
<dbReference type="PANTHER" id="PTHR35894:SF1">
    <property type="entry name" value="PHOSPHORIBULOKINASE _ URIDINE KINASE FAMILY"/>
    <property type="match status" value="1"/>
</dbReference>
<proteinExistence type="predicted"/>
<dbReference type="Gene3D" id="3.40.50.300">
    <property type="entry name" value="P-loop containing nucleotide triphosphate hydrolases"/>
    <property type="match status" value="1"/>
</dbReference>
<comment type="caution">
    <text evidence="2">The sequence shown here is derived from an EMBL/GenBank/DDBJ whole genome shotgun (WGS) entry which is preliminary data.</text>
</comment>
<dbReference type="Pfam" id="PF01471">
    <property type="entry name" value="PG_binding_1"/>
    <property type="match status" value="1"/>
</dbReference>
<dbReference type="GO" id="GO:0016887">
    <property type="term" value="F:ATP hydrolysis activity"/>
    <property type="evidence" value="ECO:0007669"/>
    <property type="project" value="InterPro"/>
</dbReference>
<dbReference type="Gene3D" id="3.90.70.10">
    <property type="entry name" value="Cysteine proteinases"/>
    <property type="match status" value="1"/>
</dbReference>
<dbReference type="RefSeq" id="WP_332289667.1">
    <property type="nucleotide sequence ID" value="NZ_JAZIBG010000028.1"/>
</dbReference>
<dbReference type="InterPro" id="IPR027417">
    <property type="entry name" value="P-loop_NTPase"/>
</dbReference>
<evidence type="ECO:0000313" key="3">
    <source>
        <dbReference type="Proteomes" id="UP001336250"/>
    </source>
</evidence>
<keyword evidence="3" id="KW-1185">Reference proteome</keyword>
<sequence length="530" mass="56255">MYEKFFGLKQAPFSIAPDPHYLFMSERHREALAHLLYGLGGGGGFVLLTGEIGAGKTTVCRCFLEQIPAHCSVAYIFNPKLTVVELLKTVCDEFGIEAPAEASPAASVKDYVDRLNAFLLQAHAAGRNSVLVIDEAQNLSADVLEQLRLLTNLETHERKLLQIVLIGQPELRTMLASPSLEQLAQRVVARFHLEALSLAETEQYVAHRLAVAGLATALPFDRRALAQIHRRTRGVPRRINLLCDRALLGAYARGSTRVDRALIDQAAREVFGPPVATRGVHRHRWAWGLGLAATAAAAGGVLVLGEGPLRRALGPVVAAIGPSPAASPPAAAAAASAAAAFDMAGLLASLPQDEKAAWRLLAPAWALPADAAQPCTAWAQQQVQCFRGTANLAQVRLLDRPGLLTLADGRGTTAYALLTGLTADRAELRVGDAVTAVPLGALAEAWTGEFSTLWRVPPAEGGAAAQAAALAHRLDAAQGPARASDATLRERVQTFQRAQGLRADGVAGPMTIMQLNRATGVEEPRLARGK</sequence>
<dbReference type="EMBL" id="JAZIBG010000028">
    <property type="protein sequence ID" value="MEF7614638.1"/>
    <property type="molecule type" value="Genomic_DNA"/>
</dbReference>
<dbReference type="Proteomes" id="UP001336250">
    <property type="component" value="Unassembled WGS sequence"/>
</dbReference>
<reference evidence="2 3" key="1">
    <citation type="submission" date="2024-02" db="EMBL/GenBank/DDBJ databases">
        <title>Genome sequence of Aquincola sp. MAHUQ-54.</title>
        <authorList>
            <person name="Huq M.A."/>
        </authorList>
    </citation>
    <scope>NUCLEOTIDE SEQUENCE [LARGE SCALE GENOMIC DNA]</scope>
    <source>
        <strain evidence="2 3">MAHUQ-54</strain>
    </source>
</reference>
<gene>
    <name evidence="2" type="ORF">V4F39_12020</name>
</gene>
<dbReference type="SUPFAM" id="SSF52540">
    <property type="entry name" value="P-loop containing nucleoside triphosphate hydrolases"/>
    <property type="match status" value="1"/>
</dbReference>
<protein>
    <submittedName>
        <fullName evidence="2">AAA family ATPase</fullName>
    </submittedName>
</protein>
<accession>A0AAW9Q3Q4</accession>
<dbReference type="InterPro" id="IPR049945">
    <property type="entry name" value="AAA_22"/>
</dbReference>
<dbReference type="AlphaFoldDB" id="A0AAW9Q3Q4"/>
<dbReference type="InterPro" id="IPR052026">
    <property type="entry name" value="ExeA_AAA_ATPase_DNA-bind"/>
</dbReference>
<feature type="domain" description="AAA+ ATPase" evidence="1">
    <location>
        <begin position="42"/>
        <end position="190"/>
    </location>
</feature>
<dbReference type="Pfam" id="PF13401">
    <property type="entry name" value="AAA_22"/>
    <property type="match status" value="1"/>
</dbReference>
<dbReference type="SMART" id="SM00382">
    <property type="entry name" value="AAA"/>
    <property type="match status" value="1"/>
</dbReference>
<organism evidence="2 3">
    <name type="scientific">Aquincola agrisoli</name>
    <dbReference type="NCBI Taxonomy" id="3119538"/>
    <lineage>
        <taxon>Bacteria</taxon>
        <taxon>Pseudomonadati</taxon>
        <taxon>Pseudomonadota</taxon>
        <taxon>Betaproteobacteria</taxon>
        <taxon>Burkholderiales</taxon>
        <taxon>Sphaerotilaceae</taxon>
        <taxon>Aquincola</taxon>
    </lineage>
</organism>
<name>A0AAW9Q3Q4_9BURK</name>
<dbReference type="InterPro" id="IPR002477">
    <property type="entry name" value="Peptidoglycan-bd-like"/>
</dbReference>
<dbReference type="PANTHER" id="PTHR35894">
    <property type="entry name" value="GENERAL SECRETION PATHWAY PROTEIN A-RELATED"/>
    <property type="match status" value="1"/>
</dbReference>
<evidence type="ECO:0000259" key="1">
    <source>
        <dbReference type="SMART" id="SM00382"/>
    </source>
</evidence>
<dbReference type="InterPro" id="IPR036365">
    <property type="entry name" value="PGBD-like_sf"/>
</dbReference>
<dbReference type="SUPFAM" id="SSF47090">
    <property type="entry name" value="PGBD-like"/>
    <property type="match status" value="1"/>
</dbReference>
<dbReference type="Gene3D" id="1.10.101.10">
    <property type="entry name" value="PGBD-like superfamily/PGBD"/>
    <property type="match status" value="1"/>
</dbReference>
<dbReference type="InterPro" id="IPR003593">
    <property type="entry name" value="AAA+_ATPase"/>
</dbReference>
<dbReference type="InterPro" id="IPR036366">
    <property type="entry name" value="PGBDSf"/>
</dbReference>